<dbReference type="PANTHER" id="PTHR43245">
    <property type="entry name" value="BIFUNCTIONAL POLYMYXIN RESISTANCE PROTEIN ARNA"/>
    <property type="match status" value="1"/>
</dbReference>
<dbReference type="InterPro" id="IPR036291">
    <property type="entry name" value="NAD(P)-bd_dom_sf"/>
</dbReference>
<dbReference type="Gene3D" id="3.90.25.10">
    <property type="entry name" value="UDP-galactose 4-epimerase, domain 1"/>
    <property type="match status" value="1"/>
</dbReference>
<dbReference type="PATRIC" id="fig|301375.7.peg.279"/>
<feature type="domain" description="NAD-dependent epimerase/dehydratase" evidence="1">
    <location>
        <begin position="6"/>
        <end position="241"/>
    </location>
</feature>
<dbReference type="CDD" id="cd05256">
    <property type="entry name" value="UDP_AE_SDR_e"/>
    <property type="match status" value="1"/>
</dbReference>
<comment type="caution">
    <text evidence="2">The sequence shown here is derived from an EMBL/GenBank/DDBJ whole genome shotgun (WGS) entry which is preliminary data.</text>
</comment>
<protein>
    <submittedName>
        <fullName evidence="2">NAD-dependent epimerase/dehydratase</fullName>
    </submittedName>
</protein>
<sequence length="312" mass="34291">MRNKRIVVTGGAGFIGSNIARRLCDENDVIIIDNLLTGKYENISDIADRVRFVRKDIKNLDMLREEFESVDYILHQAAIPSVQRSVDDPIGTNRNNVEGTLNVLVASRDCGVKRVVFASSSSVYGDDPELPKKETFTPKPMSPYAVTKLAGEHYCNVFYELYGLETVALRYFNVFGPGQDPNSDYAAVIPRFTKALLSGDQPVIFGDGEQTRDFVFIQDVVRANVLACLSKVAAGKVLNIATGKGISLNQLLDVMAKVTDLKISPIYEDPRAGDIRDSVADISKAKDILGYEPMEGMENGLRAMLSEGVIEA</sequence>
<evidence type="ECO:0000313" key="2">
    <source>
        <dbReference type="EMBL" id="KUK43573.1"/>
    </source>
</evidence>
<dbReference type="InterPro" id="IPR001509">
    <property type="entry name" value="Epimerase_deHydtase"/>
</dbReference>
<dbReference type="Gene3D" id="3.40.50.720">
    <property type="entry name" value="NAD(P)-binding Rossmann-like Domain"/>
    <property type="match status" value="1"/>
</dbReference>
<dbReference type="EMBL" id="LGFT01000064">
    <property type="protein sequence ID" value="KUK43573.1"/>
    <property type="molecule type" value="Genomic_DNA"/>
</dbReference>
<dbReference type="AlphaFoldDB" id="A0A117LF06"/>
<dbReference type="SUPFAM" id="SSF51735">
    <property type="entry name" value="NAD(P)-binding Rossmann-fold domains"/>
    <property type="match status" value="1"/>
</dbReference>
<name>A0A117LF06_9EURY</name>
<evidence type="ECO:0000313" key="3">
    <source>
        <dbReference type="Proteomes" id="UP000057043"/>
    </source>
</evidence>
<dbReference type="InterPro" id="IPR050177">
    <property type="entry name" value="Lipid_A_modif_metabolic_enz"/>
</dbReference>
<accession>A0A117LF06</accession>
<proteinExistence type="predicted"/>
<evidence type="ECO:0000259" key="1">
    <source>
        <dbReference type="Pfam" id="PF01370"/>
    </source>
</evidence>
<organism evidence="2 3">
    <name type="scientific">Methanothrix harundinacea</name>
    <dbReference type="NCBI Taxonomy" id="301375"/>
    <lineage>
        <taxon>Archaea</taxon>
        <taxon>Methanobacteriati</taxon>
        <taxon>Methanobacteriota</taxon>
        <taxon>Stenosarchaea group</taxon>
        <taxon>Methanomicrobia</taxon>
        <taxon>Methanotrichales</taxon>
        <taxon>Methanotrichaceae</taxon>
        <taxon>Methanothrix</taxon>
    </lineage>
</organism>
<dbReference type="Proteomes" id="UP000057043">
    <property type="component" value="Unassembled WGS sequence"/>
</dbReference>
<gene>
    <name evidence="2" type="ORF">XD72_2066</name>
</gene>
<dbReference type="PANTHER" id="PTHR43245:SF13">
    <property type="entry name" value="UDP-D-APIOSE_UDP-D-XYLOSE SYNTHASE 2"/>
    <property type="match status" value="1"/>
</dbReference>
<dbReference type="Pfam" id="PF01370">
    <property type="entry name" value="Epimerase"/>
    <property type="match status" value="1"/>
</dbReference>
<dbReference type="PRINTS" id="PR01713">
    <property type="entry name" value="NUCEPIMERASE"/>
</dbReference>
<reference evidence="2 3" key="1">
    <citation type="journal article" date="2015" name="MBio">
        <title>Genome-Resolved Metagenomic Analysis Reveals Roles for Candidate Phyla and Other Microbial Community Members in Biogeochemical Transformations in Oil Reservoirs.</title>
        <authorList>
            <person name="Hu P."/>
            <person name="Tom L."/>
            <person name="Singh A."/>
            <person name="Thomas B.C."/>
            <person name="Baker B.J."/>
            <person name="Piceno Y.M."/>
            <person name="Andersen G.L."/>
            <person name="Banfield J.F."/>
        </authorList>
    </citation>
    <scope>NUCLEOTIDE SEQUENCE [LARGE SCALE GENOMIC DNA]</scope>
    <source>
        <strain evidence="2">57_489</strain>
    </source>
</reference>